<organism evidence="3 4">
    <name type="scientific">Odinarchaeota yellowstonii (strain LCB_4)</name>
    <dbReference type="NCBI Taxonomy" id="1841599"/>
    <lineage>
        <taxon>Archaea</taxon>
        <taxon>Promethearchaeati</taxon>
        <taxon>Candidatus Odinarchaeota</taxon>
        <taxon>Candidatus Odinarchaeia</taxon>
        <taxon>Candidatus Odinarchaeales</taxon>
        <taxon>Candidatus Odinarchaeaceae</taxon>
        <taxon>Candidatus Odinarchaeum</taxon>
    </lineage>
</organism>
<name>A0AAF0IB23_ODILC</name>
<gene>
    <name evidence="3" type="ORF">OdinLCB4_000030</name>
</gene>
<dbReference type="PANTHER" id="PTHR45947">
    <property type="entry name" value="SULFOQUINOVOSYL TRANSFERASE SQD2"/>
    <property type="match status" value="1"/>
</dbReference>
<reference evidence="3" key="2">
    <citation type="journal article" date="2022" name="Nat. Microbiol.">
        <title>A closed Candidatus Odinarchaeum chromosome exposes Asgard archaeal viruses.</title>
        <authorList>
            <person name="Tamarit D."/>
            <person name="Caceres E.F."/>
            <person name="Krupovic M."/>
            <person name="Nijland R."/>
            <person name="Eme L."/>
            <person name="Robinson N.P."/>
            <person name="Ettema T.J.G."/>
        </authorList>
    </citation>
    <scope>NUCLEOTIDE SEQUENCE</scope>
    <source>
        <strain evidence="3">LCB_4</strain>
    </source>
</reference>
<evidence type="ECO:0000259" key="2">
    <source>
        <dbReference type="Pfam" id="PF13579"/>
    </source>
</evidence>
<dbReference type="GO" id="GO:0016757">
    <property type="term" value="F:glycosyltransferase activity"/>
    <property type="evidence" value="ECO:0007669"/>
    <property type="project" value="InterPro"/>
</dbReference>
<evidence type="ECO:0000259" key="1">
    <source>
        <dbReference type="Pfam" id="PF00534"/>
    </source>
</evidence>
<dbReference type="KEGG" id="oyw:OdinLCB4_000030"/>
<evidence type="ECO:0000313" key="4">
    <source>
        <dbReference type="Proteomes" id="UP000186851"/>
    </source>
</evidence>
<dbReference type="InterPro" id="IPR050194">
    <property type="entry name" value="Glycosyltransferase_grp1"/>
</dbReference>
<feature type="domain" description="Glycosyltransferase subfamily 4-like N-terminal" evidence="2">
    <location>
        <begin position="15"/>
        <end position="181"/>
    </location>
</feature>
<dbReference type="PANTHER" id="PTHR45947:SF3">
    <property type="entry name" value="SULFOQUINOVOSYL TRANSFERASE SQD2"/>
    <property type="match status" value="1"/>
</dbReference>
<dbReference type="Pfam" id="PF00534">
    <property type="entry name" value="Glycos_transf_1"/>
    <property type="match status" value="1"/>
</dbReference>
<evidence type="ECO:0000313" key="3">
    <source>
        <dbReference type="EMBL" id="WEU40358.1"/>
    </source>
</evidence>
<dbReference type="EMBL" id="CP091871">
    <property type="protein sequence ID" value="WEU40358.1"/>
    <property type="molecule type" value="Genomic_DNA"/>
</dbReference>
<dbReference type="InterPro" id="IPR001296">
    <property type="entry name" value="Glyco_trans_1"/>
</dbReference>
<protein>
    <submittedName>
        <fullName evidence="3">Glycosyltransferase family 4 protein</fullName>
    </submittedName>
</protein>
<dbReference type="Gene3D" id="3.40.50.2000">
    <property type="entry name" value="Glycogen Phosphorylase B"/>
    <property type="match status" value="2"/>
</dbReference>
<dbReference type="AlphaFoldDB" id="A0AAF0IB23"/>
<dbReference type="InterPro" id="IPR028098">
    <property type="entry name" value="Glyco_trans_4-like_N"/>
</dbReference>
<sequence>MKILQVSAYPPGRYGGSERFAIQLSERLAKKGHEVTLITSNFDKQVFYEKVNGVKVYRYKCINNLWNVNPLTVIFPKLLREGDKYDVVHAHGHIFFTSNQVALVKKIKKYKYVLHLHGGIIPEPNSGGEKRFLVKKWVYDPTIGRFTVNTADIIASVSKCDIENAIRIFSCDPEKFVWIPPAVDTKRFFNNHNSNNNVNNITFIGRLEPWKGADLFINIAKKIYKLNPNIRFTVVGDGSLKYELIKSAAGYPIRFLGAVQHENIPDILSESTVLILPSRLEGLPTVCIEALACGVPVIASDVGGVCEVIDHGRTGFIFNLNELDKAVEYTMSLVNNPDLKMKMGLAGSKIVEKMFSWDEITRRVEELYKRLI</sequence>
<feature type="domain" description="Glycosyl transferase family 1" evidence="1">
    <location>
        <begin position="186"/>
        <end position="347"/>
    </location>
</feature>
<dbReference type="Proteomes" id="UP000186851">
    <property type="component" value="Chromosome"/>
</dbReference>
<proteinExistence type="predicted"/>
<accession>A0AAF0IB23</accession>
<reference evidence="3" key="1">
    <citation type="journal article" date="2017" name="Nature">
        <title>Asgard archaea illuminate the origin of eukaryotic cellular complexity.</title>
        <authorList>
            <person name="Zaremba-Niedzwiedzka K."/>
            <person name="Caceres E.F."/>
            <person name="Saw J.H."/>
            <person name="Backstrom D."/>
            <person name="Juzokaite L."/>
            <person name="Vancaester E."/>
            <person name="Seitz K.W."/>
            <person name="Anantharaman K."/>
            <person name="Starnawski P."/>
            <person name="Kjeldsen K.U."/>
            <person name="Scott M.B."/>
            <person name="Nunoura T."/>
            <person name="Banfield J.F."/>
            <person name="Schramm A."/>
            <person name="Baker B.J."/>
            <person name="Spang A."/>
            <person name="Ettema T.J.G."/>
        </authorList>
    </citation>
    <scope>NUCLEOTIDE SEQUENCE</scope>
    <source>
        <strain evidence="3">LCB_4</strain>
    </source>
</reference>
<dbReference type="Pfam" id="PF13579">
    <property type="entry name" value="Glyco_trans_4_4"/>
    <property type="match status" value="1"/>
</dbReference>
<dbReference type="CDD" id="cd03801">
    <property type="entry name" value="GT4_PimA-like"/>
    <property type="match status" value="1"/>
</dbReference>
<dbReference type="SUPFAM" id="SSF53756">
    <property type="entry name" value="UDP-Glycosyltransferase/glycogen phosphorylase"/>
    <property type="match status" value="1"/>
</dbReference>